<dbReference type="InterPro" id="IPR043720">
    <property type="entry name" value="DUF5661"/>
</dbReference>
<name>A0A562K6W1_9BACI</name>
<evidence type="ECO:0000313" key="2">
    <source>
        <dbReference type="Proteomes" id="UP000318667"/>
    </source>
</evidence>
<dbReference type="GeneID" id="65401710"/>
<dbReference type="RefSeq" id="WP_199749348.1">
    <property type="nucleotide sequence ID" value="NZ_CBCSDC010000041.1"/>
</dbReference>
<comment type="caution">
    <text evidence="1">The sequence shown here is derived from an EMBL/GenBank/DDBJ whole genome shotgun (WGS) entry which is preliminary data.</text>
</comment>
<keyword evidence="2" id="KW-1185">Reference proteome</keyword>
<proteinExistence type="predicted"/>
<protein>
    <submittedName>
        <fullName evidence="1">Uncharacterized protein</fullName>
    </submittedName>
</protein>
<organism evidence="1 2">
    <name type="scientific">Cytobacillus oceanisediminis</name>
    <dbReference type="NCBI Taxonomy" id="665099"/>
    <lineage>
        <taxon>Bacteria</taxon>
        <taxon>Bacillati</taxon>
        <taxon>Bacillota</taxon>
        <taxon>Bacilli</taxon>
        <taxon>Bacillales</taxon>
        <taxon>Bacillaceae</taxon>
        <taxon>Cytobacillus</taxon>
    </lineage>
</organism>
<sequence>MYYHNHFPYMNQYPNYSNDCTNYTHLSNRNLLNNYQTRFTTNNIASDTLNRGRTSFSRDEAAAIALLLGIDFTKSKFDLDEFWMGVNTELEHGQQSSQTNVTGDEPLITGKIALAHLNEFPDYYKRLKVLEKEAKAYWKK</sequence>
<dbReference type="Pfam" id="PF18905">
    <property type="entry name" value="DUF5661"/>
    <property type="match status" value="1"/>
</dbReference>
<dbReference type="AlphaFoldDB" id="A0A562K6W1"/>
<accession>A0A562K6W1</accession>
<reference evidence="1 2" key="1">
    <citation type="journal article" date="2015" name="Stand. Genomic Sci.">
        <title>Genomic Encyclopedia of Bacterial and Archaeal Type Strains, Phase III: the genomes of soil and plant-associated and newly described type strains.</title>
        <authorList>
            <person name="Whitman W.B."/>
            <person name="Woyke T."/>
            <person name="Klenk H.P."/>
            <person name="Zhou Y."/>
            <person name="Lilburn T.G."/>
            <person name="Beck B.J."/>
            <person name="De Vos P."/>
            <person name="Vandamme P."/>
            <person name="Eisen J.A."/>
            <person name="Garrity G."/>
            <person name="Hugenholtz P."/>
            <person name="Kyrpides N.C."/>
        </authorList>
    </citation>
    <scope>NUCLEOTIDE SEQUENCE [LARGE SCALE GENOMIC DNA]</scope>
    <source>
        <strain evidence="1 2">CGMCC 1.10115</strain>
    </source>
</reference>
<dbReference type="EMBL" id="VLKI01000001">
    <property type="protein sequence ID" value="TWH90974.1"/>
    <property type="molecule type" value="Genomic_DNA"/>
</dbReference>
<gene>
    <name evidence="1" type="ORF">IQ19_00424</name>
</gene>
<dbReference type="Proteomes" id="UP000318667">
    <property type="component" value="Unassembled WGS sequence"/>
</dbReference>
<evidence type="ECO:0000313" key="1">
    <source>
        <dbReference type="EMBL" id="TWH90974.1"/>
    </source>
</evidence>